<dbReference type="Proteomes" id="UP001224775">
    <property type="component" value="Unassembled WGS sequence"/>
</dbReference>
<evidence type="ECO:0000259" key="3">
    <source>
        <dbReference type="PROSITE" id="PS50118"/>
    </source>
</evidence>
<feature type="region of interest" description="Disordered" evidence="2">
    <location>
        <begin position="1"/>
        <end position="55"/>
    </location>
</feature>
<dbReference type="PROSITE" id="PS50118">
    <property type="entry name" value="HMG_BOX_2"/>
    <property type="match status" value="1"/>
</dbReference>
<evidence type="ECO:0000256" key="1">
    <source>
        <dbReference type="PROSITE-ProRule" id="PRU00267"/>
    </source>
</evidence>
<dbReference type="SUPFAM" id="SSF47095">
    <property type="entry name" value="HMG-box"/>
    <property type="match status" value="1"/>
</dbReference>
<dbReference type="Pfam" id="PF00505">
    <property type="entry name" value="HMG_box"/>
    <property type="match status" value="1"/>
</dbReference>
<gene>
    <name evidence="4" type="ORF">QTG54_000087</name>
</gene>
<feature type="compositionally biased region" description="Acidic residues" evidence="2">
    <location>
        <begin position="25"/>
        <end position="40"/>
    </location>
</feature>
<accession>A0AAD8YKN1</accession>
<protein>
    <recommendedName>
        <fullName evidence="3">HMG box domain-containing protein</fullName>
    </recommendedName>
</protein>
<dbReference type="SMART" id="SM00398">
    <property type="entry name" value="HMG"/>
    <property type="match status" value="1"/>
</dbReference>
<evidence type="ECO:0000313" key="5">
    <source>
        <dbReference type="Proteomes" id="UP001224775"/>
    </source>
</evidence>
<keyword evidence="1" id="KW-0539">Nucleus</keyword>
<comment type="caution">
    <text evidence="4">The sequence shown here is derived from an EMBL/GenBank/DDBJ whole genome shotgun (WGS) entry which is preliminary data.</text>
</comment>
<proteinExistence type="predicted"/>
<dbReference type="InterPro" id="IPR036910">
    <property type="entry name" value="HMG_box_dom_sf"/>
</dbReference>
<evidence type="ECO:0000313" key="4">
    <source>
        <dbReference type="EMBL" id="KAK1748148.1"/>
    </source>
</evidence>
<feature type="compositionally biased region" description="Acidic residues" evidence="2">
    <location>
        <begin position="1"/>
        <end position="16"/>
    </location>
</feature>
<name>A0AAD8YKN1_9STRA</name>
<keyword evidence="1" id="KW-0238">DNA-binding</keyword>
<dbReference type="EMBL" id="JATAAI010000001">
    <property type="protein sequence ID" value="KAK1748148.1"/>
    <property type="molecule type" value="Genomic_DNA"/>
</dbReference>
<feature type="DNA-binding region" description="HMG box" evidence="1">
    <location>
        <begin position="42"/>
        <end position="121"/>
    </location>
</feature>
<dbReference type="GO" id="GO:0005634">
    <property type="term" value="C:nucleus"/>
    <property type="evidence" value="ECO:0007669"/>
    <property type="project" value="UniProtKB-UniRule"/>
</dbReference>
<dbReference type="GO" id="GO:0003677">
    <property type="term" value="F:DNA binding"/>
    <property type="evidence" value="ECO:0007669"/>
    <property type="project" value="UniProtKB-UniRule"/>
</dbReference>
<evidence type="ECO:0000256" key="2">
    <source>
        <dbReference type="SAM" id="MobiDB-lite"/>
    </source>
</evidence>
<reference evidence="4" key="1">
    <citation type="submission" date="2023-06" db="EMBL/GenBank/DDBJ databases">
        <title>Survivors Of The Sea: Transcriptome response of Skeletonema marinoi to long-term dormancy.</title>
        <authorList>
            <person name="Pinder M.I.M."/>
            <person name="Kourtchenko O."/>
            <person name="Robertson E.K."/>
            <person name="Larsson T."/>
            <person name="Maumus F."/>
            <person name="Osuna-Cruz C.M."/>
            <person name="Vancaester E."/>
            <person name="Stenow R."/>
            <person name="Vandepoele K."/>
            <person name="Ploug H."/>
            <person name="Bruchert V."/>
            <person name="Godhe A."/>
            <person name="Topel M."/>
        </authorList>
    </citation>
    <scope>NUCLEOTIDE SEQUENCE</scope>
    <source>
        <strain evidence="4">R05AC</strain>
    </source>
</reference>
<feature type="domain" description="HMG box" evidence="3">
    <location>
        <begin position="42"/>
        <end position="121"/>
    </location>
</feature>
<organism evidence="4 5">
    <name type="scientific">Skeletonema marinoi</name>
    <dbReference type="NCBI Taxonomy" id="267567"/>
    <lineage>
        <taxon>Eukaryota</taxon>
        <taxon>Sar</taxon>
        <taxon>Stramenopiles</taxon>
        <taxon>Ochrophyta</taxon>
        <taxon>Bacillariophyta</taxon>
        <taxon>Coscinodiscophyceae</taxon>
        <taxon>Thalassiosirophycidae</taxon>
        <taxon>Thalassiosirales</taxon>
        <taxon>Skeletonemataceae</taxon>
        <taxon>Skeletonema</taxon>
        <taxon>Skeletonema marinoi-dohrnii complex</taxon>
    </lineage>
</organism>
<dbReference type="Gene3D" id="1.10.30.10">
    <property type="entry name" value="High mobility group box domain"/>
    <property type="match status" value="1"/>
</dbReference>
<dbReference type="InterPro" id="IPR009071">
    <property type="entry name" value="HMG_box_dom"/>
</dbReference>
<keyword evidence="5" id="KW-1185">Reference proteome</keyword>
<sequence length="143" mass="16729">MKEADDENDDEDDNNDEKETQEQEPATDEVQEKQVEEEEGSPTTEKNKTFESFADNLAKTRLNKDPKKRAHRKTHGKVAFVSLAKMVGQKWRALPDDKKKKYQDLALADKVRYKKEKTAVASAMRDEVKRWKKKEKDRVLMNM</sequence>
<dbReference type="AlphaFoldDB" id="A0AAD8YKN1"/>